<proteinExistence type="predicted"/>
<name>A0A2S7SUR8_9BACT</name>
<organism evidence="1 2">
    <name type="scientific">Flavipsychrobacter stenotrophus</name>
    <dbReference type="NCBI Taxonomy" id="2077091"/>
    <lineage>
        <taxon>Bacteria</taxon>
        <taxon>Pseudomonadati</taxon>
        <taxon>Bacteroidota</taxon>
        <taxon>Chitinophagia</taxon>
        <taxon>Chitinophagales</taxon>
        <taxon>Chitinophagaceae</taxon>
        <taxon>Flavipsychrobacter</taxon>
    </lineage>
</organism>
<dbReference type="Proteomes" id="UP000239872">
    <property type="component" value="Unassembled WGS sequence"/>
</dbReference>
<dbReference type="EMBL" id="PPSL01000003">
    <property type="protein sequence ID" value="PQJ10672.1"/>
    <property type="molecule type" value="Genomic_DNA"/>
</dbReference>
<dbReference type="SUPFAM" id="SSF47240">
    <property type="entry name" value="Ferritin-like"/>
    <property type="match status" value="1"/>
</dbReference>
<accession>A0A2S7SUR8</accession>
<keyword evidence="2" id="KW-1185">Reference proteome</keyword>
<reference evidence="1 2" key="1">
    <citation type="submission" date="2018-01" db="EMBL/GenBank/DDBJ databases">
        <title>A novel member of the phylum Bacteroidetes isolated from glacier ice.</title>
        <authorList>
            <person name="Liu Q."/>
            <person name="Xin Y.-H."/>
        </authorList>
    </citation>
    <scope>NUCLEOTIDE SEQUENCE [LARGE SCALE GENOMIC DNA]</scope>
    <source>
        <strain evidence="1 2">RB1R16</strain>
    </source>
</reference>
<gene>
    <name evidence="1" type="ORF">CJD36_011920</name>
</gene>
<dbReference type="RefSeq" id="WP_105039400.1">
    <property type="nucleotide sequence ID" value="NZ_PPSL01000003.1"/>
</dbReference>
<comment type="caution">
    <text evidence="1">The sequence shown here is derived from an EMBL/GenBank/DDBJ whole genome shotgun (WGS) entry which is preliminary data.</text>
</comment>
<evidence type="ECO:0000313" key="1">
    <source>
        <dbReference type="EMBL" id="PQJ10672.1"/>
    </source>
</evidence>
<sequence length="208" mass="23813">MKQEEQLLHILENIVPSDELHGKWLNSLSMMENTGARKISKYEHPVLSDIIVLKHAAEEARHAYYLKKQIGKLEGVSCPDYSYPYLLAPVESHHYLNMLDVEACRYLKNKMGLTGRELKHGAYLLVTYAIEVRADMLYGIYQQVLSANNSRVNVKSIILEEEGHLAEMQRMLEAFDPNWQTLAADMCAVEDQLFQNWVSAISKINSSN</sequence>
<dbReference type="AlphaFoldDB" id="A0A2S7SUR8"/>
<dbReference type="OrthoDB" id="338241at2"/>
<protein>
    <submittedName>
        <fullName evidence="1">Uncharacterized protein</fullName>
    </submittedName>
</protein>
<evidence type="ECO:0000313" key="2">
    <source>
        <dbReference type="Proteomes" id="UP000239872"/>
    </source>
</evidence>
<dbReference type="InterPro" id="IPR009078">
    <property type="entry name" value="Ferritin-like_SF"/>
</dbReference>